<dbReference type="PANTHER" id="PTHR32183">
    <property type="match status" value="1"/>
</dbReference>
<accession>A0A1D1ZNI9</accession>
<reference evidence="5" key="1">
    <citation type="submission" date="2015-08" db="EMBL/GenBank/DDBJ databases">
        <authorList>
            <person name="Babu N.S."/>
            <person name="Beckwith C.J."/>
            <person name="Beseler K.G."/>
            <person name="Brison A."/>
            <person name="Carone J.V."/>
            <person name="Caskin T.P."/>
            <person name="Diamond M."/>
            <person name="Durham M.E."/>
            <person name="Foxe J.M."/>
            <person name="Go M."/>
            <person name="Henderson B.A."/>
            <person name="Jones I.B."/>
            <person name="McGettigan J.A."/>
            <person name="Micheletti S.J."/>
            <person name="Nasrallah M.E."/>
            <person name="Ortiz D."/>
            <person name="Piller C.R."/>
            <person name="Privatt S.R."/>
            <person name="Schneider S.L."/>
            <person name="Sharp S."/>
            <person name="Smith T.C."/>
            <person name="Stanton J.D."/>
            <person name="Ullery H.E."/>
            <person name="Wilson R.J."/>
            <person name="Serrano M.G."/>
            <person name="Buck G."/>
            <person name="Lee V."/>
            <person name="Wang Y."/>
            <person name="Carvalho R."/>
            <person name="Voegtly L."/>
            <person name="Shi R."/>
            <person name="Duckworth R."/>
            <person name="Johnson A."/>
            <person name="Loviza R."/>
            <person name="Walstead R."/>
            <person name="Shah Z."/>
            <person name="Kiflezghi M."/>
            <person name="Wade K."/>
            <person name="Ball S.L."/>
            <person name="Bradley K.W."/>
            <person name="Asai D.J."/>
            <person name="Bowman C.A."/>
            <person name="Russell D.A."/>
            <person name="Pope W.H."/>
            <person name="Jacobs-Sera D."/>
            <person name="Hendrix R.W."/>
            <person name="Hatfull G.F."/>
        </authorList>
    </citation>
    <scope>NUCLEOTIDE SEQUENCE</scope>
</reference>
<sequence>SSPLQHSQSASHSRECDWPRAARRAPDRPPGMSVSCRAFTQGWSVPGASAHRAGTRHARPFAAHAPPCTDQRLRRRPAACQAERPDCVWVEPAAGPSLPSQGEMVVTGTPESIGRQLQEILRPPPDTDYLAEFLAIQNNGPRKLGFFGTRNMGFMHQQLIEVLAYAMILTVRAFLLAPGGPQQGAEAACSPARDVRGTPCQAHGTCSPQGNHIYTSGATGTNAAVIRGALRAENPELLTVVLPQSLTKQPLESQELLQQVPQLIEMPQNDDMQLSEASRLCNRDIIGRVAQIICFAFHDSGLLLETCQEAKAEKKIVTMFFLD</sequence>
<dbReference type="EMBL" id="GDKF01010060">
    <property type="protein sequence ID" value="JAT68562.1"/>
    <property type="molecule type" value="Transcribed_RNA"/>
</dbReference>
<dbReference type="GO" id="GO:0008168">
    <property type="term" value="F:methyltransferase activity"/>
    <property type="evidence" value="ECO:0007669"/>
    <property type="project" value="UniProtKB-KW"/>
</dbReference>
<evidence type="ECO:0000256" key="4">
    <source>
        <dbReference type="SAM" id="MobiDB-lite"/>
    </source>
</evidence>
<feature type="non-terminal residue" evidence="5">
    <location>
        <position position="1"/>
    </location>
</feature>
<proteinExistence type="predicted"/>
<evidence type="ECO:0000313" key="5">
    <source>
        <dbReference type="EMBL" id="JAT68562.1"/>
    </source>
</evidence>
<dbReference type="AlphaFoldDB" id="A0A1D1ZNI9"/>
<feature type="compositionally biased region" description="Polar residues" evidence="4">
    <location>
        <begin position="1"/>
        <end position="11"/>
    </location>
</feature>
<dbReference type="GO" id="GO:0032259">
    <property type="term" value="P:methylation"/>
    <property type="evidence" value="ECO:0007669"/>
    <property type="project" value="UniProtKB-KW"/>
</dbReference>
<feature type="region of interest" description="Disordered" evidence="4">
    <location>
        <begin position="1"/>
        <end position="33"/>
    </location>
</feature>
<keyword evidence="3" id="KW-0949">S-adenosyl-L-methionine</keyword>
<protein>
    <submittedName>
        <fullName evidence="5">Uncharacterized protein</fullName>
    </submittedName>
</protein>
<organism evidence="5">
    <name type="scientific">Auxenochlorella protothecoides</name>
    <name type="common">Green microalga</name>
    <name type="synonym">Chlorella protothecoides</name>
    <dbReference type="NCBI Taxonomy" id="3075"/>
    <lineage>
        <taxon>Eukaryota</taxon>
        <taxon>Viridiplantae</taxon>
        <taxon>Chlorophyta</taxon>
        <taxon>core chlorophytes</taxon>
        <taxon>Trebouxiophyceae</taxon>
        <taxon>Chlorellales</taxon>
        <taxon>Chlorellaceae</taxon>
        <taxon>Auxenochlorella</taxon>
    </lineage>
</organism>
<evidence type="ECO:0000256" key="2">
    <source>
        <dbReference type="ARBA" id="ARBA00022679"/>
    </source>
</evidence>
<evidence type="ECO:0000256" key="1">
    <source>
        <dbReference type="ARBA" id="ARBA00022603"/>
    </source>
</evidence>
<feature type="compositionally biased region" description="Basic and acidic residues" evidence="4">
    <location>
        <begin position="12"/>
        <end position="27"/>
    </location>
</feature>
<name>A0A1D1ZNI9_AUXPR</name>
<dbReference type="PANTHER" id="PTHR32183:SF6">
    <property type="entry name" value="CYSTEINE SULFINATE DESULFINASE_CYSTEINE DESULFURASE AND RELATED ENZYMES"/>
    <property type="match status" value="1"/>
</dbReference>
<keyword evidence="2" id="KW-0808">Transferase</keyword>
<evidence type="ECO:0000256" key="3">
    <source>
        <dbReference type="ARBA" id="ARBA00022691"/>
    </source>
</evidence>
<gene>
    <name evidence="5" type="ORF">g.1905</name>
</gene>
<keyword evidence="1" id="KW-0489">Methyltransferase</keyword>